<evidence type="ECO:0000313" key="10">
    <source>
        <dbReference type="EMBL" id="SNR29604.1"/>
    </source>
</evidence>
<dbReference type="SUPFAM" id="SSF52833">
    <property type="entry name" value="Thioredoxin-like"/>
    <property type="match status" value="1"/>
</dbReference>
<protein>
    <recommendedName>
        <fullName evidence="6">Thioredoxin</fullName>
    </recommendedName>
</protein>
<dbReference type="AlphaFoldDB" id="A0A238V675"/>
<proteinExistence type="inferred from homology"/>
<dbReference type="InterPro" id="IPR017937">
    <property type="entry name" value="Thioredoxin_CS"/>
</dbReference>
<keyword evidence="5 8" id="KW-0676">Redox-active center</keyword>
<evidence type="ECO:0000256" key="3">
    <source>
        <dbReference type="ARBA" id="ARBA00022982"/>
    </source>
</evidence>
<dbReference type="InterPro" id="IPR036249">
    <property type="entry name" value="Thioredoxin-like_sf"/>
</dbReference>
<dbReference type="PROSITE" id="PS00194">
    <property type="entry name" value="THIOREDOXIN_1"/>
    <property type="match status" value="1"/>
</dbReference>
<dbReference type="Gene3D" id="3.40.30.10">
    <property type="entry name" value="Glutaredoxin"/>
    <property type="match status" value="1"/>
</dbReference>
<evidence type="ECO:0000259" key="9">
    <source>
        <dbReference type="PROSITE" id="PS51352"/>
    </source>
</evidence>
<keyword evidence="11" id="KW-1185">Reference proteome</keyword>
<feature type="active site" description="Nucleophile" evidence="7">
    <location>
        <position position="37"/>
    </location>
</feature>
<dbReference type="GO" id="GO:0005829">
    <property type="term" value="C:cytosol"/>
    <property type="evidence" value="ECO:0007669"/>
    <property type="project" value="TreeGrafter"/>
</dbReference>
<evidence type="ECO:0000256" key="1">
    <source>
        <dbReference type="ARBA" id="ARBA00008987"/>
    </source>
</evidence>
<keyword evidence="4 8" id="KW-1015">Disulfide bond</keyword>
<sequence>MPDETLITITDATFDELVLQARQPVVVDFWAKWCPPCGPMSRLLGELAGEFDGRLLIGTLDADENPITTRAYRVLAMPTLLFFSNGEVTSSIVGARPKSVLRAALSGAVTPYVNR</sequence>
<dbReference type="RefSeq" id="WP_089291469.1">
    <property type="nucleotide sequence ID" value="NZ_BOMU01000005.1"/>
</dbReference>
<dbReference type="PROSITE" id="PS51352">
    <property type="entry name" value="THIOREDOXIN_2"/>
    <property type="match status" value="1"/>
</dbReference>
<dbReference type="OrthoDB" id="9790390at2"/>
<keyword evidence="3" id="KW-0249">Electron transport</keyword>
<feature type="site" description="Contributes to redox potential value" evidence="7">
    <location>
        <position position="35"/>
    </location>
</feature>
<feature type="disulfide bond" description="Redox-active" evidence="8">
    <location>
        <begin position="34"/>
        <end position="37"/>
    </location>
</feature>
<evidence type="ECO:0000256" key="8">
    <source>
        <dbReference type="PIRSR" id="PIRSR000077-4"/>
    </source>
</evidence>
<evidence type="ECO:0000256" key="2">
    <source>
        <dbReference type="ARBA" id="ARBA00022448"/>
    </source>
</evidence>
<dbReference type="InterPro" id="IPR013766">
    <property type="entry name" value="Thioredoxin_domain"/>
</dbReference>
<organism evidence="10 11">
    <name type="scientific">Actinoplanes regularis</name>
    <dbReference type="NCBI Taxonomy" id="52697"/>
    <lineage>
        <taxon>Bacteria</taxon>
        <taxon>Bacillati</taxon>
        <taxon>Actinomycetota</taxon>
        <taxon>Actinomycetes</taxon>
        <taxon>Micromonosporales</taxon>
        <taxon>Micromonosporaceae</taxon>
        <taxon>Actinoplanes</taxon>
    </lineage>
</organism>
<feature type="active site" description="Nucleophile" evidence="7">
    <location>
        <position position="34"/>
    </location>
</feature>
<accession>A0A238V675</accession>
<dbReference type="InterPro" id="IPR005746">
    <property type="entry name" value="Thioredoxin"/>
</dbReference>
<evidence type="ECO:0000256" key="5">
    <source>
        <dbReference type="ARBA" id="ARBA00023284"/>
    </source>
</evidence>
<evidence type="ECO:0000256" key="7">
    <source>
        <dbReference type="PIRSR" id="PIRSR000077-1"/>
    </source>
</evidence>
<dbReference type="PIRSF" id="PIRSF000077">
    <property type="entry name" value="Thioredoxin"/>
    <property type="match status" value="1"/>
</dbReference>
<dbReference type="FunFam" id="3.40.30.10:FF:000001">
    <property type="entry name" value="Thioredoxin"/>
    <property type="match status" value="1"/>
</dbReference>
<dbReference type="Pfam" id="PF00085">
    <property type="entry name" value="Thioredoxin"/>
    <property type="match status" value="1"/>
</dbReference>
<dbReference type="CDD" id="cd02947">
    <property type="entry name" value="TRX_family"/>
    <property type="match status" value="1"/>
</dbReference>
<dbReference type="PANTHER" id="PTHR45663">
    <property type="entry name" value="GEO12009P1"/>
    <property type="match status" value="1"/>
</dbReference>
<feature type="domain" description="Thioredoxin" evidence="9">
    <location>
        <begin position="1"/>
        <end position="110"/>
    </location>
</feature>
<name>A0A238V675_9ACTN</name>
<dbReference type="Proteomes" id="UP000198415">
    <property type="component" value="Unassembled WGS sequence"/>
</dbReference>
<dbReference type="EMBL" id="FZNR01000001">
    <property type="protein sequence ID" value="SNR29604.1"/>
    <property type="molecule type" value="Genomic_DNA"/>
</dbReference>
<evidence type="ECO:0000313" key="11">
    <source>
        <dbReference type="Proteomes" id="UP000198415"/>
    </source>
</evidence>
<gene>
    <name evidence="10" type="ORF">SAMN06264365_101719</name>
</gene>
<evidence type="ECO:0000256" key="4">
    <source>
        <dbReference type="ARBA" id="ARBA00023157"/>
    </source>
</evidence>
<feature type="site" description="Deprotonates C-terminal active site Cys" evidence="7">
    <location>
        <position position="28"/>
    </location>
</feature>
<comment type="similarity">
    <text evidence="1 6">Belongs to the thioredoxin family.</text>
</comment>
<evidence type="ECO:0000256" key="6">
    <source>
        <dbReference type="PIRNR" id="PIRNR000077"/>
    </source>
</evidence>
<keyword evidence="2" id="KW-0813">Transport</keyword>
<dbReference type="GO" id="GO:0015035">
    <property type="term" value="F:protein-disulfide reductase activity"/>
    <property type="evidence" value="ECO:0007669"/>
    <property type="project" value="InterPro"/>
</dbReference>
<dbReference type="GO" id="GO:0045454">
    <property type="term" value="P:cell redox homeostasis"/>
    <property type="evidence" value="ECO:0007669"/>
    <property type="project" value="TreeGrafter"/>
</dbReference>
<reference evidence="10 11" key="1">
    <citation type="submission" date="2017-06" db="EMBL/GenBank/DDBJ databases">
        <authorList>
            <person name="Kim H.J."/>
            <person name="Triplett B.A."/>
        </authorList>
    </citation>
    <scope>NUCLEOTIDE SEQUENCE [LARGE SCALE GENOMIC DNA]</scope>
    <source>
        <strain evidence="10 11">DSM 43151</strain>
    </source>
</reference>
<dbReference type="PANTHER" id="PTHR45663:SF11">
    <property type="entry name" value="GEO12009P1"/>
    <property type="match status" value="1"/>
</dbReference>
<feature type="site" description="Contributes to redox potential value" evidence="7">
    <location>
        <position position="36"/>
    </location>
</feature>